<feature type="domain" description="Clp ATPase C-terminal" evidence="6">
    <location>
        <begin position="694"/>
        <end position="783"/>
    </location>
</feature>
<dbReference type="InterPro" id="IPR028299">
    <property type="entry name" value="ClpA/B_CS2"/>
</dbReference>
<feature type="domain" description="AAA+ ATPase" evidence="5">
    <location>
        <begin position="192"/>
        <end position="335"/>
    </location>
</feature>
<keyword evidence="1" id="KW-0547">Nucleotide-binding</keyword>
<dbReference type="InterPro" id="IPR041546">
    <property type="entry name" value="ClpA/ClpB_AAA_lid"/>
</dbReference>
<dbReference type="FunFam" id="3.40.50.300:FF:000025">
    <property type="entry name" value="ATP-dependent Clp protease subunit"/>
    <property type="match status" value="1"/>
</dbReference>
<evidence type="ECO:0000313" key="7">
    <source>
        <dbReference type="EMBL" id="QCT06058.1"/>
    </source>
</evidence>
<keyword evidence="8" id="KW-1185">Reference proteome</keyword>
<dbReference type="InterPro" id="IPR050130">
    <property type="entry name" value="ClpA_ClpB"/>
</dbReference>
<dbReference type="SMART" id="SM01086">
    <property type="entry name" value="ClpB_D2-small"/>
    <property type="match status" value="1"/>
</dbReference>
<keyword evidence="3" id="KW-0143">Chaperone</keyword>
<dbReference type="SUPFAM" id="SSF52540">
    <property type="entry name" value="P-loop containing nucleoside triphosphate hydrolases"/>
    <property type="match status" value="2"/>
</dbReference>
<evidence type="ECO:0000256" key="4">
    <source>
        <dbReference type="SAM" id="MobiDB-lite"/>
    </source>
</evidence>
<dbReference type="Gene3D" id="4.10.860.10">
    <property type="entry name" value="UVR domain"/>
    <property type="match status" value="1"/>
</dbReference>
<feature type="region of interest" description="Disordered" evidence="4">
    <location>
        <begin position="91"/>
        <end position="149"/>
    </location>
</feature>
<dbReference type="FunFam" id="3.40.50.300:FF:000010">
    <property type="entry name" value="Chaperone clpB 1, putative"/>
    <property type="match status" value="1"/>
</dbReference>
<evidence type="ECO:0000259" key="5">
    <source>
        <dbReference type="SMART" id="SM00382"/>
    </source>
</evidence>
<dbReference type="SMART" id="SM00382">
    <property type="entry name" value="AAA"/>
    <property type="match status" value="2"/>
</dbReference>
<gene>
    <name evidence="7" type="ORF">E5Z56_01170</name>
</gene>
<evidence type="ECO:0000259" key="6">
    <source>
        <dbReference type="SMART" id="SM01086"/>
    </source>
</evidence>
<dbReference type="GO" id="GO:0034605">
    <property type="term" value="P:cellular response to heat"/>
    <property type="evidence" value="ECO:0007669"/>
    <property type="project" value="TreeGrafter"/>
</dbReference>
<evidence type="ECO:0000256" key="3">
    <source>
        <dbReference type="ARBA" id="ARBA00023186"/>
    </source>
</evidence>
<dbReference type="CDD" id="cd19499">
    <property type="entry name" value="RecA-like_ClpB_Hsp104-like"/>
    <property type="match status" value="1"/>
</dbReference>
<feature type="domain" description="AAA+ ATPase" evidence="5">
    <location>
        <begin position="523"/>
        <end position="695"/>
    </location>
</feature>
<evidence type="ECO:0000313" key="8">
    <source>
        <dbReference type="Proteomes" id="UP000301475"/>
    </source>
</evidence>
<dbReference type="PANTHER" id="PTHR11638">
    <property type="entry name" value="ATP-DEPENDENT CLP PROTEASE"/>
    <property type="match status" value="1"/>
</dbReference>
<dbReference type="GO" id="GO:0016887">
    <property type="term" value="F:ATP hydrolysis activity"/>
    <property type="evidence" value="ECO:0007669"/>
    <property type="project" value="InterPro"/>
</dbReference>
<dbReference type="GO" id="GO:0005524">
    <property type="term" value="F:ATP binding"/>
    <property type="evidence" value="ECO:0007669"/>
    <property type="project" value="UniProtKB-KW"/>
</dbReference>
<dbReference type="GO" id="GO:0006508">
    <property type="term" value="P:proteolysis"/>
    <property type="evidence" value="ECO:0007669"/>
    <property type="project" value="UniProtKB-KW"/>
</dbReference>
<dbReference type="EMBL" id="CP039381">
    <property type="protein sequence ID" value="QCT06058.1"/>
    <property type="molecule type" value="Genomic_DNA"/>
</dbReference>
<dbReference type="InterPro" id="IPR019489">
    <property type="entry name" value="Clp_ATPase_C"/>
</dbReference>
<dbReference type="Pfam" id="PF00004">
    <property type="entry name" value="AAA"/>
    <property type="match status" value="1"/>
</dbReference>
<evidence type="ECO:0000256" key="2">
    <source>
        <dbReference type="ARBA" id="ARBA00022840"/>
    </source>
</evidence>
<dbReference type="KEGG" id="ruj:E5Z56_01170"/>
<dbReference type="OrthoDB" id="9803641at2"/>
<sequence>MLCSKCNKRPAVVFVSNSADGQSKGYCLTCAKELGIKPVEDLINKMGITDDDLEAVQDQMTSIMDNLVENGDLQSMVESMGIDPEALQGELVNLNGDNNDDDEDGDKDFTPGGAPTFPAFFNSMFSGNNPNSNGDNSDNKKKDKKDKSKKNRKFINLYCEDLTKKAKNGLVDRVIGRDKEIERIIQILSRRTKNNPCLIGEPGVGKTAIAEGLAGRIVEGNVPLRLRNKEIHLLDLTSLVAGTQFRGQFESRIKGLIKEVKEAGNIILFIDEVHSLVGTGDSEGTMNAANILKPALSRGEIQVIGATTFTEYRKYIEKDSALERRFQPVKVGEPSIAETIDVLTGVKSYYEIHHRVAVSDDIVRKAVIFSERYITDRFLPDKAIDLLDESCACCALRSKAMEEYDKLSVEKKELAIKRDNLSSADDVNFEEIAKIKTQLLNIDEKMKELEPEAVNVQVTEEDLAKVIELWTGIPSSRIRENELAKLHDLEEKLNKKIIGQEEAVKALSSAIKRSRLQISPRRRPASFIFVGPTGVGKTELVKVLSKELFDSPETLIRLDMSEFMEKHSVSKIIGSPPGYVGYDEAGQVTEKVRRRPYSVLLFDEIEKAHPDVMNILLQILDEGKVTDAHGREVNFENTVIVMTSNAGSDKRENALGFGKTQADAHKEKAMKALSEFLRPEFLARVDEILVFRDLDENDFKKISALLLDEYVPTLKEKGITFKYDDKACTALAEKAKGGKSGARDLRNIIRKEVEDKIAEEIIDAGNTSLSGIAVTAEDNKIKLEVM</sequence>
<dbReference type="AlphaFoldDB" id="A0A4P8XYY2"/>
<dbReference type="InterPro" id="IPR027417">
    <property type="entry name" value="P-loop_NTPase"/>
</dbReference>
<dbReference type="InterPro" id="IPR003593">
    <property type="entry name" value="AAA+_ATPase"/>
</dbReference>
<dbReference type="GO" id="GO:0008233">
    <property type="term" value="F:peptidase activity"/>
    <property type="evidence" value="ECO:0007669"/>
    <property type="project" value="UniProtKB-KW"/>
</dbReference>
<protein>
    <submittedName>
        <fullName evidence="7">ATP-dependent Clp protease ATP-binding subunit</fullName>
    </submittedName>
</protein>
<evidence type="ECO:0000256" key="1">
    <source>
        <dbReference type="ARBA" id="ARBA00022741"/>
    </source>
</evidence>
<feature type="compositionally biased region" description="Low complexity" evidence="4">
    <location>
        <begin position="126"/>
        <end position="136"/>
    </location>
</feature>
<keyword evidence="7" id="KW-0378">Hydrolase</keyword>
<dbReference type="InterPro" id="IPR003959">
    <property type="entry name" value="ATPase_AAA_core"/>
</dbReference>
<dbReference type="Pfam" id="PF17871">
    <property type="entry name" value="AAA_lid_9"/>
    <property type="match status" value="1"/>
</dbReference>
<dbReference type="Pfam" id="PF07724">
    <property type="entry name" value="AAA_2"/>
    <property type="match status" value="1"/>
</dbReference>
<dbReference type="InterPro" id="IPR001270">
    <property type="entry name" value="ClpA/B"/>
</dbReference>
<dbReference type="Gene3D" id="1.10.8.60">
    <property type="match status" value="2"/>
</dbReference>
<organism evidence="7 8">
    <name type="scientific">Ruminococcus bovis</name>
    <dbReference type="NCBI Taxonomy" id="2564099"/>
    <lineage>
        <taxon>Bacteria</taxon>
        <taxon>Bacillati</taxon>
        <taxon>Bacillota</taxon>
        <taxon>Clostridia</taxon>
        <taxon>Eubacteriales</taxon>
        <taxon>Oscillospiraceae</taxon>
        <taxon>Ruminococcus</taxon>
    </lineage>
</organism>
<dbReference type="PROSITE" id="PS00871">
    <property type="entry name" value="CLPAB_2"/>
    <property type="match status" value="1"/>
</dbReference>
<dbReference type="RefSeq" id="WP_138156156.1">
    <property type="nucleotide sequence ID" value="NZ_CP039381.1"/>
</dbReference>
<dbReference type="GO" id="GO:0005737">
    <property type="term" value="C:cytoplasm"/>
    <property type="evidence" value="ECO:0007669"/>
    <property type="project" value="TreeGrafter"/>
</dbReference>
<dbReference type="PRINTS" id="PR00300">
    <property type="entry name" value="CLPPROTEASEA"/>
</dbReference>
<dbReference type="Pfam" id="PF10431">
    <property type="entry name" value="ClpB_D2-small"/>
    <property type="match status" value="1"/>
</dbReference>
<reference evidence="7 8" key="1">
    <citation type="submission" date="2019-04" db="EMBL/GenBank/DDBJ databases">
        <authorList>
            <person name="Embree M."/>
            <person name="Gaffney J.R."/>
        </authorList>
    </citation>
    <scope>NUCLEOTIDE SEQUENCE [LARGE SCALE GENOMIC DNA]</scope>
    <source>
        <strain evidence="7 8">JE7A12</strain>
    </source>
</reference>
<accession>A0A4P8XYY2</accession>
<dbReference type="PANTHER" id="PTHR11638:SF175">
    <property type="entry name" value="ATP-DEPENDENT CLP PROTEASE, ATP-BINDING SUBUNIT CLPC"/>
    <property type="match status" value="1"/>
</dbReference>
<dbReference type="Proteomes" id="UP000301475">
    <property type="component" value="Chromosome"/>
</dbReference>
<keyword evidence="2 7" id="KW-0067">ATP-binding</keyword>
<name>A0A4P8XYY2_9FIRM</name>
<proteinExistence type="predicted"/>
<dbReference type="CDD" id="cd00009">
    <property type="entry name" value="AAA"/>
    <property type="match status" value="1"/>
</dbReference>
<dbReference type="Gene3D" id="3.40.50.300">
    <property type="entry name" value="P-loop containing nucleotide triphosphate hydrolases"/>
    <property type="match status" value="2"/>
</dbReference>
<keyword evidence="7" id="KW-0645">Protease</keyword>